<dbReference type="AlphaFoldDB" id="A0A1H3PT93"/>
<feature type="signal peptide" evidence="2">
    <location>
        <begin position="1"/>
        <end position="21"/>
    </location>
</feature>
<feature type="region of interest" description="Disordered" evidence="1">
    <location>
        <begin position="88"/>
        <end position="118"/>
    </location>
</feature>
<reference evidence="5" key="1">
    <citation type="submission" date="2016-10" db="EMBL/GenBank/DDBJ databases">
        <authorList>
            <person name="Varghese N."/>
            <person name="Submissions S."/>
        </authorList>
    </citation>
    <scope>NUCLEOTIDE SEQUENCE [LARGE SCALE GENOMIC DNA]</scope>
    <source>
        <strain evidence="5">DSM 100420</strain>
    </source>
</reference>
<keyword evidence="5" id="KW-1185">Reference proteome</keyword>
<sequence>MKRMTFLLFLLCAAVAGGAQADPLRNTSRFGVDMRAGPGLQFPMIHVLDPGEVADRGRCDLGGVWCLLTAGGKVGWVDTRGLVPPRSGLANSDPIAPLRTAPIESSRLDDDGVRPLPDSIREAVNSASDSAETRRDDPLVATAPPGARVPVIFATDAPFYNVAEGVVNLRAGPGTDTDIVGELRPWQGGTIDICDAAQSWCRMTVDGGPVAWVKMTFMGLRRIEVPPLAPDDTAAR</sequence>
<feature type="domain" description="SH3b" evidence="3">
    <location>
        <begin position="25"/>
        <end position="86"/>
    </location>
</feature>
<evidence type="ECO:0000313" key="4">
    <source>
        <dbReference type="EMBL" id="SDZ04337.1"/>
    </source>
</evidence>
<proteinExistence type="predicted"/>
<dbReference type="RefSeq" id="WP_092644658.1">
    <property type="nucleotide sequence ID" value="NZ_FNPX01000005.1"/>
</dbReference>
<protein>
    <recommendedName>
        <fullName evidence="3">SH3b domain-containing protein</fullName>
    </recommendedName>
</protein>
<name>A0A1H3PT93_9RHOB</name>
<evidence type="ECO:0000256" key="1">
    <source>
        <dbReference type="SAM" id="MobiDB-lite"/>
    </source>
</evidence>
<dbReference type="SMART" id="SM00287">
    <property type="entry name" value="SH3b"/>
    <property type="match status" value="2"/>
</dbReference>
<evidence type="ECO:0000313" key="5">
    <source>
        <dbReference type="Proteomes" id="UP000198914"/>
    </source>
</evidence>
<dbReference type="Proteomes" id="UP000198914">
    <property type="component" value="Unassembled WGS sequence"/>
</dbReference>
<dbReference type="InterPro" id="IPR003646">
    <property type="entry name" value="SH3-like_bac-type"/>
</dbReference>
<keyword evidence="2" id="KW-0732">Signal</keyword>
<feature type="chain" id="PRO_5011507615" description="SH3b domain-containing protein" evidence="2">
    <location>
        <begin position="22"/>
        <end position="236"/>
    </location>
</feature>
<organism evidence="4 5">
    <name type="scientific">Jannaschia faecimaris</name>
    <dbReference type="NCBI Taxonomy" id="1244108"/>
    <lineage>
        <taxon>Bacteria</taxon>
        <taxon>Pseudomonadati</taxon>
        <taxon>Pseudomonadota</taxon>
        <taxon>Alphaproteobacteria</taxon>
        <taxon>Rhodobacterales</taxon>
        <taxon>Roseobacteraceae</taxon>
        <taxon>Jannaschia</taxon>
    </lineage>
</organism>
<dbReference type="EMBL" id="FNPX01000005">
    <property type="protein sequence ID" value="SDZ04337.1"/>
    <property type="molecule type" value="Genomic_DNA"/>
</dbReference>
<dbReference type="STRING" id="1244108.SAMN05444004_105153"/>
<dbReference type="Gene3D" id="2.30.30.40">
    <property type="entry name" value="SH3 Domains"/>
    <property type="match status" value="1"/>
</dbReference>
<evidence type="ECO:0000256" key="2">
    <source>
        <dbReference type="SAM" id="SignalP"/>
    </source>
</evidence>
<dbReference type="OrthoDB" id="8074373at2"/>
<accession>A0A1H3PT93</accession>
<feature type="domain" description="SH3b" evidence="3">
    <location>
        <begin position="157"/>
        <end position="221"/>
    </location>
</feature>
<evidence type="ECO:0000259" key="3">
    <source>
        <dbReference type="SMART" id="SM00287"/>
    </source>
</evidence>
<gene>
    <name evidence="4" type="ORF">SAMN05444004_105153</name>
</gene>